<accession>A0ABR4JGU3</accession>
<evidence type="ECO:0000259" key="8">
    <source>
        <dbReference type="PROSITE" id="PS50048"/>
    </source>
</evidence>
<dbReference type="Pfam" id="PF04082">
    <property type="entry name" value="Fungal_trans"/>
    <property type="match status" value="1"/>
</dbReference>
<keyword evidence="2" id="KW-0862">Zinc</keyword>
<evidence type="ECO:0000313" key="10">
    <source>
        <dbReference type="Proteomes" id="UP001610444"/>
    </source>
</evidence>
<dbReference type="RefSeq" id="XP_070892974.1">
    <property type="nucleotide sequence ID" value="XM_071037768.1"/>
</dbReference>
<evidence type="ECO:0000313" key="9">
    <source>
        <dbReference type="EMBL" id="KAL2838347.1"/>
    </source>
</evidence>
<comment type="caution">
    <text evidence="9">The sequence shown here is derived from an EMBL/GenBank/DDBJ whole genome shotgun (WGS) entry which is preliminary data.</text>
</comment>
<dbReference type="CDD" id="cd12148">
    <property type="entry name" value="fungal_TF_MHR"/>
    <property type="match status" value="1"/>
</dbReference>
<dbReference type="CDD" id="cd00067">
    <property type="entry name" value="GAL4"/>
    <property type="match status" value="1"/>
</dbReference>
<keyword evidence="3" id="KW-0805">Transcription regulation</keyword>
<organism evidence="9 10">
    <name type="scientific">Aspergillus pseudodeflectus</name>
    <dbReference type="NCBI Taxonomy" id="176178"/>
    <lineage>
        <taxon>Eukaryota</taxon>
        <taxon>Fungi</taxon>
        <taxon>Dikarya</taxon>
        <taxon>Ascomycota</taxon>
        <taxon>Pezizomycotina</taxon>
        <taxon>Eurotiomycetes</taxon>
        <taxon>Eurotiomycetidae</taxon>
        <taxon>Eurotiales</taxon>
        <taxon>Aspergillaceae</taxon>
        <taxon>Aspergillus</taxon>
        <taxon>Aspergillus subgen. Nidulantes</taxon>
    </lineage>
</organism>
<evidence type="ECO:0000256" key="6">
    <source>
        <dbReference type="ARBA" id="ARBA00023242"/>
    </source>
</evidence>
<dbReference type="SUPFAM" id="SSF57701">
    <property type="entry name" value="Zn2/Cys6 DNA-binding domain"/>
    <property type="match status" value="1"/>
</dbReference>
<keyword evidence="5" id="KW-0804">Transcription</keyword>
<dbReference type="InterPro" id="IPR001138">
    <property type="entry name" value="Zn2Cys6_DnaBD"/>
</dbReference>
<evidence type="ECO:0000256" key="5">
    <source>
        <dbReference type="ARBA" id="ARBA00023163"/>
    </source>
</evidence>
<name>A0ABR4JGU3_9EURO</name>
<proteinExistence type="predicted"/>
<dbReference type="InterPro" id="IPR051430">
    <property type="entry name" value="Fungal_TF_Env_Response"/>
</dbReference>
<evidence type="ECO:0000256" key="3">
    <source>
        <dbReference type="ARBA" id="ARBA00023015"/>
    </source>
</evidence>
<protein>
    <recommendedName>
        <fullName evidence="8">Zn(2)-C6 fungal-type domain-containing protein</fullName>
    </recommendedName>
</protein>
<keyword evidence="10" id="KW-1185">Reference proteome</keyword>
<dbReference type="PANTHER" id="PTHR31944:SF129">
    <property type="entry name" value="ASPYRIDONES CLUSTER REGULATOR APDR-RELATED"/>
    <property type="match status" value="1"/>
</dbReference>
<keyword evidence="4" id="KW-0238">DNA-binding</keyword>
<dbReference type="SMART" id="SM00066">
    <property type="entry name" value="GAL4"/>
    <property type="match status" value="1"/>
</dbReference>
<evidence type="ECO:0000256" key="4">
    <source>
        <dbReference type="ARBA" id="ARBA00023125"/>
    </source>
</evidence>
<dbReference type="PANTHER" id="PTHR31944">
    <property type="entry name" value="HEME-RESPONSIVE ZINC FINGER TRANSCRIPTION FACTOR HAP1"/>
    <property type="match status" value="1"/>
</dbReference>
<feature type="domain" description="Zn(2)-C6 fungal-type" evidence="8">
    <location>
        <begin position="16"/>
        <end position="46"/>
    </location>
</feature>
<keyword evidence="6" id="KW-0539">Nucleus</keyword>
<dbReference type="PROSITE" id="PS50048">
    <property type="entry name" value="ZN2_CY6_FUNGAL_2"/>
    <property type="match status" value="1"/>
</dbReference>
<feature type="region of interest" description="Disordered" evidence="7">
    <location>
        <begin position="348"/>
        <end position="367"/>
    </location>
</feature>
<dbReference type="Pfam" id="PF00172">
    <property type="entry name" value="Zn_clus"/>
    <property type="match status" value="1"/>
</dbReference>
<dbReference type="Proteomes" id="UP001610444">
    <property type="component" value="Unassembled WGS sequence"/>
</dbReference>
<feature type="region of interest" description="Disordered" evidence="7">
    <location>
        <begin position="67"/>
        <end position="89"/>
    </location>
</feature>
<dbReference type="EMBL" id="JBFXLR010000086">
    <property type="protein sequence ID" value="KAL2838347.1"/>
    <property type="molecule type" value="Genomic_DNA"/>
</dbReference>
<dbReference type="InterPro" id="IPR036864">
    <property type="entry name" value="Zn2-C6_fun-type_DNA-bd_sf"/>
</dbReference>
<evidence type="ECO:0000256" key="2">
    <source>
        <dbReference type="ARBA" id="ARBA00022833"/>
    </source>
</evidence>
<dbReference type="GeneID" id="98152932"/>
<evidence type="ECO:0000256" key="1">
    <source>
        <dbReference type="ARBA" id="ARBA00022723"/>
    </source>
</evidence>
<reference evidence="9 10" key="1">
    <citation type="submission" date="2024-07" db="EMBL/GenBank/DDBJ databases">
        <title>Section-level genome sequencing and comparative genomics of Aspergillus sections Usti and Cavernicolus.</title>
        <authorList>
            <consortium name="Lawrence Berkeley National Laboratory"/>
            <person name="Nybo J.L."/>
            <person name="Vesth T.C."/>
            <person name="Theobald S."/>
            <person name="Frisvad J.C."/>
            <person name="Larsen T.O."/>
            <person name="Kjaerboelling I."/>
            <person name="Rothschild-Mancinelli K."/>
            <person name="Lyhne E.K."/>
            <person name="Kogle M.E."/>
            <person name="Barry K."/>
            <person name="Clum A."/>
            <person name="Na H."/>
            <person name="Ledsgaard L."/>
            <person name="Lin J."/>
            <person name="Lipzen A."/>
            <person name="Kuo A."/>
            <person name="Riley R."/>
            <person name="Mondo S."/>
            <person name="LaButti K."/>
            <person name="Haridas S."/>
            <person name="Pangalinan J."/>
            <person name="Salamov A.A."/>
            <person name="Simmons B.A."/>
            <person name="Magnuson J.K."/>
            <person name="Chen J."/>
            <person name="Drula E."/>
            <person name="Henrissat B."/>
            <person name="Wiebenga A."/>
            <person name="Lubbers R.J."/>
            <person name="Gomes A.C."/>
            <person name="Macurrencykelacurrency M.R."/>
            <person name="Stajich J."/>
            <person name="Grigoriev I.V."/>
            <person name="Mortensen U.H."/>
            <person name="De vries R.P."/>
            <person name="Baker S.E."/>
            <person name="Andersen M.R."/>
        </authorList>
    </citation>
    <scope>NUCLEOTIDE SEQUENCE [LARGE SCALE GENOMIC DNA]</scope>
    <source>
        <strain evidence="9 10">CBS 756.74</strain>
    </source>
</reference>
<keyword evidence="1" id="KW-0479">Metal-binding</keyword>
<gene>
    <name evidence="9" type="ORF">BJX68DRAFT_213870</name>
</gene>
<dbReference type="Gene3D" id="4.10.240.10">
    <property type="entry name" value="Zn(2)-C6 fungal-type DNA-binding domain"/>
    <property type="match status" value="1"/>
</dbReference>
<dbReference type="SMART" id="SM00906">
    <property type="entry name" value="Fungal_trans"/>
    <property type="match status" value="1"/>
</dbReference>
<evidence type="ECO:0000256" key="7">
    <source>
        <dbReference type="SAM" id="MobiDB-lite"/>
    </source>
</evidence>
<sequence length="652" mass="73614">MTEPRTIRKRNRTPRSCYDCRRRKVKCDRARPSCKECITFSLSCHYELDPRRRPPPVFREPAPVVVSREEQHHNGELYSTTTEDSPPPATSIRGVLSKTRVYGHGHWMNTHSLMEGLPSLQPVGDFFDKLRSDKEVTQTIAECKRLARDIKKQRPSRKSLPAEIHQSIPDREILDELVMLYFQTFEPCYRILHYRSFMAEYETYMTRQESAESPIVLQLLLVMTIAGPLHTDGNIRRDIGANARAWLDTAQGWLSAPLEKDRFTLNGLQIYCLLLLSRQVNQIGADLVWISAGSLVRMSMQMGLHQDPDFLGEMSLQQKETRRRLWYTVLEMDAQAALDSGVDSINATGNYNTKPPANEDSESSAGPHVSNLCLQSLLIKSLPLRLRVTRAVNNMQEELSFNQVLELGNELASACRDIGSAITRAGAPSSFSSTFCIHLVCRFALALHYRHSLKAMGGNPLYSHSRQACLDVTLELVSFLQDGLYSCVLRTGGGMFRDILTRGALIIFAELNTEPAVGISAFAKERNRARQQPLLEAAQQIVNYARDRIWLGDMNVKIYVWLSMMNAQVRARLAELPIDEAVSKATYDSLRAVGDMLKTLVETENPDMASRNSAVAPGEPEINIGSEFDSIDGLFDFDFDTRELSQWTGAMW</sequence>
<dbReference type="InterPro" id="IPR007219">
    <property type="entry name" value="XnlR_reg_dom"/>
</dbReference>
<dbReference type="PROSITE" id="PS00463">
    <property type="entry name" value="ZN2_CY6_FUNGAL_1"/>
    <property type="match status" value="1"/>
</dbReference>